<feature type="repeat" description="PPR" evidence="6">
    <location>
        <begin position="390"/>
        <end position="424"/>
    </location>
</feature>
<comment type="caution">
    <text evidence="7">The sequence shown here is derived from an EMBL/GenBank/DDBJ whole genome shotgun (WGS) entry which is preliminary data.</text>
</comment>
<proteinExistence type="predicted"/>
<dbReference type="FunFam" id="1.25.40.10:FF:000344">
    <property type="entry name" value="Pentatricopeptide repeat-containing protein"/>
    <property type="match status" value="1"/>
</dbReference>
<dbReference type="AlphaFoldDB" id="A0A835D4H2"/>
<dbReference type="GO" id="GO:0009507">
    <property type="term" value="C:chloroplast"/>
    <property type="evidence" value="ECO:0007669"/>
    <property type="project" value="UniProtKB-SubCell"/>
</dbReference>
<dbReference type="Pfam" id="PF01535">
    <property type="entry name" value="PPR"/>
    <property type="match status" value="4"/>
</dbReference>
<comment type="subcellular location">
    <subcellularLocation>
        <location evidence="1">Plastid</location>
        <location evidence="1">Chloroplast</location>
    </subcellularLocation>
</comment>
<dbReference type="InterPro" id="IPR002885">
    <property type="entry name" value="PPR_rpt"/>
</dbReference>
<dbReference type="GO" id="GO:0009451">
    <property type="term" value="P:RNA modification"/>
    <property type="evidence" value="ECO:0007669"/>
    <property type="project" value="InterPro"/>
</dbReference>
<dbReference type="InterPro" id="IPR046848">
    <property type="entry name" value="E_motif"/>
</dbReference>
<evidence type="ECO:0000313" key="8">
    <source>
        <dbReference type="Proteomes" id="UP000655225"/>
    </source>
</evidence>
<feature type="repeat" description="PPR" evidence="6">
    <location>
        <begin position="86"/>
        <end position="120"/>
    </location>
</feature>
<dbReference type="FunFam" id="1.25.40.10:FF:000090">
    <property type="entry name" value="Pentatricopeptide repeat-containing protein, chloroplastic"/>
    <property type="match status" value="1"/>
</dbReference>
<reference evidence="7 8" key="1">
    <citation type="submission" date="2020-04" db="EMBL/GenBank/DDBJ databases">
        <title>Plant Genome Project.</title>
        <authorList>
            <person name="Zhang R.-G."/>
        </authorList>
    </citation>
    <scope>NUCLEOTIDE SEQUENCE [LARGE SCALE GENOMIC DNA]</scope>
    <source>
        <strain evidence="7">YNK0</strain>
        <tissue evidence="7">Leaf</tissue>
    </source>
</reference>
<dbReference type="Proteomes" id="UP000655225">
    <property type="component" value="Unassembled WGS sequence"/>
</dbReference>
<keyword evidence="3" id="KW-0934">Plastid</keyword>
<evidence type="ECO:0008006" key="9">
    <source>
        <dbReference type="Google" id="ProtNLM"/>
    </source>
</evidence>
<feature type="repeat" description="PPR" evidence="6">
    <location>
        <begin position="188"/>
        <end position="222"/>
    </location>
</feature>
<dbReference type="NCBIfam" id="TIGR00756">
    <property type="entry name" value="PPR"/>
    <property type="match status" value="5"/>
</dbReference>
<dbReference type="PANTHER" id="PTHR47926">
    <property type="entry name" value="PENTATRICOPEPTIDE REPEAT-CONTAINING PROTEIN"/>
    <property type="match status" value="1"/>
</dbReference>
<evidence type="ECO:0000256" key="4">
    <source>
        <dbReference type="ARBA" id="ARBA00022737"/>
    </source>
</evidence>
<dbReference type="GO" id="GO:0003723">
    <property type="term" value="F:RNA binding"/>
    <property type="evidence" value="ECO:0007669"/>
    <property type="project" value="InterPro"/>
</dbReference>
<name>A0A835D4H2_TETSI</name>
<dbReference type="FunFam" id="1.25.40.10:FF:000395">
    <property type="entry name" value="Pentatricopeptide repeat-containing protein chloroplastic"/>
    <property type="match status" value="1"/>
</dbReference>
<feature type="repeat" description="PPR" evidence="6">
    <location>
        <begin position="289"/>
        <end position="323"/>
    </location>
</feature>
<dbReference type="Pfam" id="PF20431">
    <property type="entry name" value="E_motif"/>
    <property type="match status" value="1"/>
</dbReference>
<dbReference type="SUPFAM" id="SSF48452">
    <property type="entry name" value="TPR-like"/>
    <property type="match status" value="1"/>
</dbReference>
<feature type="repeat" description="PPR" evidence="6">
    <location>
        <begin position="493"/>
        <end position="527"/>
    </location>
</feature>
<keyword evidence="2" id="KW-0150">Chloroplast</keyword>
<evidence type="ECO:0000256" key="2">
    <source>
        <dbReference type="ARBA" id="ARBA00022528"/>
    </source>
</evidence>
<organism evidence="7 8">
    <name type="scientific">Tetracentron sinense</name>
    <name type="common">Spur-leaf</name>
    <dbReference type="NCBI Taxonomy" id="13715"/>
    <lineage>
        <taxon>Eukaryota</taxon>
        <taxon>Viridiplantae</taxon>
        <taxon>Streptophyta</taxon>
        <taxon>Embryophyta</taxon>
        <taxon>Tracheophyta</taxon>
        <taxon>Spermatophyta</taxon>
        <taxon>Magnoliopsida</taxon>
        <taxon>Trochodendrales</taxon>
        <taxon>Trochodendraceae</taxon>
        <taxon>Tetracentron</taxon>
    </lineage>
</organism>
<dbReference type="Gene3D" id="1.25.40.10">
    <property type="entry name" value="Tetratricopeptide repeat domain"/>
    <property type="match status" value="5"/>
</dbReference>
<evidence type="ECO:0000256" key="3">
    <source>
        <dbReference type="ARBA" id="ARBA00022640"/>
    </source>
</evidence>
<dbReference type="FunFam" id="1.25.40.10:FF:000436">
    <property type="entry name" value="Pentatricopeptide repeat-containing protein At5g39350 family"/>
    <property type="match status" value="1"/>
</dbReference>
<dbReference type="OMA" id="SGKHAKC"/>
<dbReference type="PANTHER" id="PTHR47926:SF493">
    <property type="entry name" value="PENTATRICOPEPTIDE REPEAT-CONTAINING PROTEIN"/>
    <property type="match status" value="1"/>
</dbReference>
<keyword evidence="4" id="KW-0677">Repeat</keyword>
<evidence type="ECO:0000256" key="1">
    <source>
        <dbReference type="ARBA" id="ARBA00004229"/>
    </source>
</evidence>
<protein>
    <recommendedName>
        <fullName evidence="9">Pentatricopeptide repeat-containing protein</fullName>
    </recommendedName>
</protein>
<dbReference type="InterPro" id="IPR046960">
    <property type="entry name" value="PPR_At4g14850-like_plant"/>
</dbReference>
<evidence type="ECO:0000256" key="5">
    <source>
        <dbReference type="ARBA" id="ARBA00022946"/>
    </source>
</evidence>
<sequence length="816" mass="90013">MNGPSQALSKSRFLLVNAAQCRSLLQHYATTRSLTNTKQLHAYTLTSGLLISDHSVQLRSNLATTYALSGDTANARRLFVELPERSLFLWNAMIRMCSNSGLSRDAVHLFVEMFNSGQHRPDNFTYPFVLKACGELSFLEMGMAVHCRAVASGFENDTYVKNSLLAMYMNCGEKEAAGWVFNRMQDRTVVSWNTMITGYFRNGCAEEALMVFNWMMDVGVEPDCATIVSVLPACGSLRDLQIGRWVHALVEEKGFGTYIAVRNSLVDMYAKCGSVDVARSVFDCMDERDVVTWTTMIGGYVLNGNSNCALALCHPMQLEGVRPNSVTMAALLSASASSSSLKHGKCLHGWVIRCRLEPDDIVETALIDMYGKCNRMDLSFKVFTKTLKKRTALWNAIISGYTRNGLAIGAIQLFKQMRLEGVDPDGATSISLLPAYADLADLQQAKSIHCYLIRSGFHLRVEASTCLIDIYSKCGSLDSAYELFNSVPKKDKDIILWSAIIAGYGMHGNGEAAILLFDHMMQSGVKPNVVTFTSVLHACSHTGLVDEGLRLFKCMIEDHQMRPRAEHYTCIVDLLGRAGRLEEAYELIKTMSFKPNHAVWGALLGACVIHENVQLGEVAAERLFELEPENTGNYVLMANIYAAVGRWEDAESLRVMMSGMGLRKTPGCSSIEAGNMINASSLFAVVSSKVVPNPTGSGPSHWLRPADCSHFEAGRVEYEKSLLYVSKRGRVCESSALALSDCMWGPVSFLSEHLLKLAIGAFGGGCRRNLNFLPGAISWSIWKERNSHAFDDSSSPFSRIVGHVLCLIVEWSSTFS</sequence>
<keyword evidence="8" id="KW-1185">Reference proteome</keyword>
<keyword evidence="5" id="KW-0809">Transit peptide</keyword>
<dbReference type="Pfam" id="PF13041">
    <property type="entry name" value="PPR_2"/>
    <property type="match status" value="3"/>
</dbReference>
<accession>A0A835D4H2</accession>
<dbReference type="OrthoDB" id="185373at2759"/>
<gene>
    <name evidence="7" type="ORF">HHK36_024265</name>
</gene>
<evidence type="ECO:0000313" key="7">
    <source>
        <dbReference type="EMBL" id="KAF8389746.1"/>
    </source>
</evidence>
<dbReference type="PROSITE" id="PS51375">
    <property type="entry name" value="PPR"/>
    <property type="match status" value="6"/>
</dbReference>
<dbReference type="EMBL" id="JABCRI010000018">
    <property type="protein sequence ID" value="KAF8389746.1"/>
    <property type="molecule type" value="Genomic_DNA"/>
</dbReference>
<dbReference type="InterPro" id="IPR011990">
    <property type="entry name" value="TPR-like_helical_dom_sf"/>
</dbReference>
<feature type="repeat" description="PPR" evidence="6">
    <location>
        <begin position="528"/>
        <end position="563"/>
    </location>
</feature>
<evidence type="ECO:0000256" key="6">
    <source>
        <dbReference type="PROSITE-ProRule" id="PRU00708"/>
    </source>
</evidence>